<keyword evidence="1" id="KW-0472">Membrane</keyword>
<comment type="caution">
    <text evidence="2">The sequence shown here is derived from an EMBL/GenBank/DDBJ whole genome shotgun (WGS) entry which is preliminary data.</text>
</comment>
<feature type="transmembrane region" description="Helical" evidence="1">
    <location>
        <begin position="145"/>
        <end position="167"/>
    </location>
</feature>
<evidence type="ECO:0000313" key="2">
    <source>
        <dbReference type="EMBL" id="PON22854.1"/>
    </source>
</evidence>
<name>A0A2P4ZEY3_9HYPO</name>
<evidence type="ECO:0000313" key="3">
    <source>
        <dbReference type="Proteomes" id="UP000054821"/>
    </source>
</evidence>
<dbReference type="EMBL" id="JPDN02000034">
    <property type="protein sequence ID" value="PON22854.1"/>
    <property type="molecule type" value="Genomic_DNA"/>
</dbReference>
<feature type="transmembrane region" description="Helical" evidence="1">
    <location>
        <begin position="119"/>
        <end position="139"/>
    </location>
</feature>
<dbReference type="RefSeq" id="XP_024404961.1">
    <property type="nucleotide sequence ID" value="XM_024550304.1"/>
</dbReference>
<gene>
    <name evidence="2" type="ORF">TGAM01_v208334</name>
</gene>
<keyword evidence="3" id="KW-1185">Reference proteome</keyword>
<organism evidence="2 3">
    <name type="scientific">Trichoderma gamsii</name>
    <dbReference type="NCBI Taxonomy" id="398673"/>
    <lineage>
        <taxon>Eukaryota</taxon>
        <taxon>Fungi</taxon>
        <taxon>Dikarya</taxon>
        <taxon>Ascomycota</taxon>
        <taxon>Pezizomycotina</taxon>
        <taxon>Sordariomycetes</taxon>
        <taxon>Hypocreomycetidae</taxon>
        <taxon>Hypocreales</taxon>
        <taxon>Hypocreaceae</taxon>
        <taxon>Trichoderma</taxon>
    </lineage>
</organism>
<protein>
    <submittedName>
        <fullName evidence="2">Uncharacterized protein</fullName>
    </submittedName>
</protein>
<feature type="transmembrane region" description="Helical" evidence="1">
    <location>
        <begin position="93"/>
        <end position="112"/>
    </location>
</feature>
<accession>A0A2P4ZEY3</accession>
<reference evidence="2 3" key="1">
    <citation type="journal article" date="2016" name="Genome Announc.">
        <title>Draft Whole-Genome Sequence of Trichoderma gamsii T6085, a Promising Biocontrol Agent of Fusarium Head Blight on Wheat.</title>
        <authorList>
            <person name="Baroncelli R."/>
            <person name="Zapparata A."/>
            <person name="Piaggeschi G."/>
            <person name="Sarrocco S."/>
            <person name="Vannacci G."/>
        </authorList>
    </citation>
    <scope>NUCLEOTIDE SEQUENCE [LARGE SCALE GENOMIC DNA]</scope>
    <source>
        <strain evidence="2 3">T6085</strain>
    </source>
</reference>
<dbReference type="GeneID" id="36347763"/>
<keyword evidence="1" id="KW-1133">Transmembrane helix</keyword>
<dbReference type="Proteomes" id="UP000054821">
    <property type="component" value="Unassembled WGS sequence"/>
</dbReference>
<proteinExistence type="predicted"/>
<keyword evidence="1" id="KW-0812">Transmembrane</keyword>
<sequence>MLAKNDEFAVQIAHAASAEWEIEPDATPENAAQYKIVTACFTTTVLNILTTWFEKEPGNTRWKTSPICDGWGLQERVRLVIPTGEHNLCEICLLAVAVLTCLHWSCVFSLFCQRRWQDNFLPGTIVATFVTLLPIATFVQDQTWVFLGVLPIVIDVFIAACAVIDYIDQKRFFPKASDTNII</sequence>
<evidence type="ECO:0000256" key="1">
    <source>
        <dbReference type="SAM" id="Phobius"/>
    </source>
</evidence>
<dbReference type="AlphaFoldDB" id="A0A2P4ZEY3"/>